<dbReference type="PANTHER" id="PTHR11559">
    <property type="entry name" value="CARBOXYLESTERASE"/>
    <property type="match status" value="1"/>
</dbReference>
<evidence type="ECO:0000313" key="2">
    <source>
        <dbReference type="EMBL" id="KAG0252398.1"/>
    </source>
</evidence>
<reference evidence="2" key="1">
    <citation type="journal article" date="2020" name="Fungal Divers.">
        <title>Resolving the Mortierellaceae phylogeny through synthesis of multi-gene phylogenetics and phylogenomics.</title>
        <authorList>
            <person name="Vandepol N."/>
            <person name="Liber J."/>
            <person name="Desiro A."/>
            <person name="Na H."/>
            <person name="Kennedy M."/>
            <person name="Barry K."/>
            <person name="Grigoriev I.V."/>
            <person name="Miller A.N."/>
            <person name="O'Donnell K."/>
            <person name="Stajich J.E."/>
            <person name="Bonito G."/>
        </authorList>
    </citation>
    <scope>NUCLEOTIDE SEQUENCE</scope>
    <source>
        <strain evidence="2">NRRL 28262</strain>
    </source>
</reference>
<gene>
    <name evidence="2" type="ORF">BGZ95_006654</name>
</gene>
<dbReference type="EMBL" id="JAAAIL010003110">
    <property type="protein sequence ID" value="KAG0252398.1"/>
    <property type="molecule type" value="Genomic_DNA"/>
</dbReference>
<evidence type="ECO:0000313" key="3">
    <source>
        <dbReference type="Proteomes" id="UP001194580"/>
    </source>
</evidence>
<comment type="caution">
    <text evidence="2">The sequence shown here is derived from an EMBL/GenBank/DDBJ whole genome shotgun (WGS) entry which is preliminary data.</text>
</comment>
<sequence length="198" mass="22105">MTTNTIDITLPNYGTLRGTVDTTIQVAIFRNVPYAHVPERWRVAVKPQSWTGVRDATVQGPVCPQGPTTYPLHKLVPEKYLQVGTNPKYEFGIDQSEQDSLNMNIFVPLSVLEKGVEPVPVMTWVHGGAFRYGSNGIPLYDARNFVAHSVQLNQPVIVVAINYRLGVFGFIASKELQEDMDEYARNSPTPIPLYDQSV</sequence>
<accession>A0AAD4GZQ9</accession>
<dbReference type="InterPro" id="IPR029058">
    <property type="entry name" value="AB_hydrolase_fold"/>
</dbReference>
<protein>
    <recommendedName>
        <fullName evidence="1">Carboxylesterase type B domain-containing protein</fullName>
    </recommendedName>
</protein>
<name>A0AAD4GZQ9_9FUNG</name>
<dbReference type="Proteomes" id="UP001194580">
    <property type="component" value="Unassembled WGS sequence"/>
</dbReference>
<dbReference type="InterPro" id="IPR002018">
    <property type="entry name" value="CarbesteraseB"/>
</dbReference>
<keyword evidence="3" id="KW-1185">Reference proteome</keyword>
<organism evidence="2 3">
    <name type="scientific">Linnemannia exigua</name>
    <dbReference type="NCBI Taxonomy" id="604196"/>
    <lineage>
        <taxon>Eukaryota</taxon>
        <taxon>Fungi</taxon>
        <taxon>Fungi incertae sedis</taxon>
        <taxon>Mucoromycota</taxon>
        <taxon>Mortierellomycotina</taxon>
        <taxon>Mortierellomycetes</taxon>
        <taxon>Mortierellales</taxon>
        <taxon>Mortierellaceae</taxon>
        <taxon>Linnemannia</taxon>
    </lineage>
</organism>
<dbReference type="InterPro" id="IPR050309">
    <property type="entry name" value="Type-B_Carboxylest/Lipase"/>
</dbReference>
<feature type="non-terminal residue" evidence="2">
    <location>
        <position position="198"/>
    </location>
</feature>
<dbReference type="SUPFAM" id="SSF53474">
    <property type="entry name" value="alpha/beta-Hydrolases"/>
    <property type="match status" value="1"/>
</dbReference>
<dbReference type="Gene3D" id="3.40.50.1820">
    <property type="entry name" value="alpha/beta hydrolase"/>
    <property type="match status" value="1"/>
</dbReference>
<dbReference type="AlphaFoldDB" id="A0AAD4GZQ9"/>
<evidence type="ECO:0000259" key="1">
    <source>
        <dbReference type="Pfam" id="PF00135"/>
    </source>
</evidence>
<proteinExistence type="predicted"/>
<feature type="domain" description="Carboxylesterase type B" evidence="1">
    <location>
        <begin position="12"/>
        <end position="175"/>
    </location>
</feature>
<dbReference type="Pfam" id="PF00135">
    <property type="entry name" value="COesterase"/>
    <property type="match status" value="1"/>
</dbReference>